<evidence type="ECO:0008006" key="4">
    <source>
        <dbReference type="Google" id="ProtNLM"/>
    </source>
</evidence>
<feature type="compositionally biased region" description="Polar residues" evidence="1">
    <location>
        <begin position="778"/>
        <end position="787"/>
    </location>
</feature>
<dbReference type="CDD" id="cd14256">
    <property type="entry name" value="Dockerin_I"/>
    <property type="match status" value="1"/>
</dbReference>
<dbReference type="SUPFAM" id="SSF63446">
    <property type="entry name" value="Type I dockerin domain"/>
    <property type="match status" value="1"/>
</dbReference>
<dbReference type="Gene3D" id="2.60.40.10">
    <property type="entry name" value="Immunoglobulins"/>
    <property type="match status" value="1"/>
</dbReference>
<feature type="region of interest" description="Disordered" evidence="1">
    <location>
        <begin position="742"/>
        <end position="792"/>
    </location>
</feature>
<evidence type="ECO:0000313" key="2">
    <source>
        <dbReference type="EMBL" id="GAA5506413.1"/>
    </source>
</evidence>
<proteinExistence type="predicted"/>
<evidence type="ECO:0000256" key="1">
    <source>
        <dbReference type="SAM" id="MobiDB-lite"/>
    </source>
</evidence>
<name>A0ABP9VMJ0_9BACT</name>
<gene>
    <name evidence="2" type="ORF">Rcae01_01866</name>
</gene>
<dbReference type="EMBL" id="BAABRO010000003">
    <property type="protein sequence ID" value="GAA5506413.1"/>
    <property type="molecule type" value="Genomic_DNA"/>
</dbReference>
<keyword evidence="3" id="KW-1185">Reference proteome</keyword>
<dbReference type="Proteomes" id="UP001416858">
    <property type="component" value="Unassembled WGS sequence"/>
</dbReference>
<dbReference type="InterPro" id="IPR002105">
    <property type="entry name" value="Dockerin_1_rpt"/>
</dbReference>
<dbReference type="InterPro" id="IPR036439">
    <property type="entry name" value="Dockerin_dom_sf"/>
</dbReference>
<sequence>MFRAPANRRRKRSAHRRAARFQQLEKRNLLAAAPLGATELDTGEFLLGRVAVTPIFFESDGSIDAQSQNWTPTEIDEMLAKISEGVNWWAETLDGFDSVHSLEFVIDDTYAKNPVETPYELIDRNSEGFELALSGFMDSLDYPGSSALQNAVLAFNHDQREKLATDWSFTIVVVDSSDDINPSTGQHDGFFAPGGYFSGAFAFSGGLFMVTLSTRPASTITHEMGHIFWARDEYPGAGSWTDRRGYYNTQNLNASDNPTGGFVQEDSIMRGGYPLSVAYENHTSPASTLAMVGWQDSDNDGIFDVADVPLNLQGVGYFDASTSTYHFDGTANAVALANQNSEGPQSDITLNRVSELQYRLDGGAWIVASTPDQQVVDFDLQIVIDQAFSTIDWRAIDVNTTVTSNIVEGTIKSPAISAASITGYVFLDEDDNSIRAGSEPLMSNVSATLRNADGTPLFSGEVHANELPDGYIASGNVTGVTLTNQGFSYQRQLGVFESPIASNQKFFQSFDAQVIVWSEQWNANNVFIAKFDQDVGEVNLQIWGANAGSVSYGRIEAYDRNGQLIKRVTSDAVSYGKSTELTIQDAGGEIAEIRAFGHANSSIAISDLSFGFDDQITTNGSGALQFSHLPDGDYVLELAATKLIYAFDDPAPAIQVTNGASDDVVVIASRVTSPRHNANMPGDVNRDQIVTAQDALVIINDLNINRPRTLGASETAGPSIDVNNDGDVTALDALLVINALSSNGNADGTDSGGTDSDGESELGEGEAKTSELAAEQDSGAQQNSQAEQGFEPSIASRDRALAQWPSHVRAAADAPPLEFSPDRVAGDALERSGVKKLNTPPMMVPSVEPSKILPMSEEISEKFPQNLVVNEKSLSTMGSESMELGSLTGTDPPLSTPAI</sequence>
<accession>A0ABP9VMJ0</accession>
<protein>
    <recommendedName>
        <fullName evidence="4">Dockerin type I repeat protein</fullName>
    </recommendedName>
</protein>
<feature type="region of interest" description="Disordered" evidence="1">
    <location>
        <begin position="878"/>
        <end position="899"/>
    </location>
</feature>
<dbReference type="RefSeq" id="WP_345683362.1">
    <property type="nucleotide sequence ID" value="NZ_BAABRO010000003.1"/>
</dbReference>
<evidence type="ECO:0000313" key="3">
    <source>
        <dbReference type="Proteomes" id="UP001416858"/>
    </source>
</evidence>
<comment type="caution">
    <text evidence="2">The sequence shown here is derived from an EMBL/GenBank/DDBJ whole genome shotgun (WGS) entry which is preliminary data.</text>
</comment>
<dbReference type="InterPro" id="IPR013783">
    <property type="entry name" value="Ig-like_fold"/>
</dbReference>
<organism evidence="2 3">
    <name type="scientific">Novipirellula caenicola</name>
    <dbReference type="NCBI Taxonomy" id="1536901"/>
    <lineage>
        <taxon>Bacteria</taxon>
        <taxon>Pseudomonadati</taxon>
        <taxon>Planctomycetota</taxon>
        <taxon>Planctomycetia</taxon>
        <taxon>Pirellulales</taxon>
        <taxon>Pirellulaceae</taxon>
        <taxon>Novipirellula</taxon>
    </lineage>
</organism>
<dbReference type="Gene3D" id="1.10.1330.10">
    <property type="entry name" value="Dockerin domain"/>
    <property type="match status" value="1"/>
</dbReference>
<reference evidence="2 3" key="1">
    <citation type="submission" date="2024-02" db="EMBL/GenBank/DDBJ databases">
        <title>Rhodopirellula caenicola NBRC 110016.</title>
        <authorList>
            <person name="Ichikawa N."/>
            <person name="Katano-Makiyama Y."/>
            <person name="Hidaka K."/>
        </authorList>
    </citation>
    <scope>NUCLEOTIDE SEQUENCE [LARGE SCALE GENOMIC DNA]</scope>
    <source>
        <strain evidence="2 3">NBRC 110016</strain>
    </source>
</reference>
<dbReference type="Pfam" id="PF00404">
    <property type="entry name" value="Dockerin_1"/>
    <property type="match status" value="1"/>
</dbReference>
<feature type="compositionally biased region" description="Low complexity" evidence="1">
    <location>
        <begin position="742"/>
        <end position="754"/>
    </location>
</feature>